<feature type="compositionally biased region" description="Basic and acidic residues" evidence="1">
    <location>
        <begin position="142"/>
        <end position="151"/>
    </location>
</feature>
<name>A0A5J5HYZ2_9BACI</name>
<evidence type="ECO:0000313" key="4">
    <source>
        <dbReference type="Proteomes" id="UP000326671"/>
    </source>
</evidence>
<protein>
    <submittedName>
        <fullName evidence="3">Stage III sporulation protein AG</fullName>
    </submittedName>
</protein>
<accession>A0A5J5HYZ2</accession>
<keyword evidence="4" id="KW-1185">Reference proteome</keyword>
<feature type="region of interest" description="Disordered" evidence="1">
    <location>
        <begin position="134"/>
        <end position="153"/>
    </location>
</feature>
<sequence>MKQEKGPFSWLKKQFSKEAQGENKKGKYPYLVLVVLFGAGIMLVGNLFMGGVSGQNALPAFNNSNNNENQQEDVETFGQSKSSGNSVIEDYEQAYETQIKEALDSIVGVSDVTVVVNVDSTEKKVFETNTKTQTQVTDETDREGGKRKVEDTSSDEQLVIIQDGEKEVPIVIETKKPEIRGVLVVAKGAENIQVKKWIKEAVTRVLDVPDHRVSVLPKKTKGDS</sequence>
<comment type="caution">
    <text evidence="3">The sequence shown here is derived from an EMBL/GenBank/DDBJ whole genome shotgun (WGS) entry which is preliminary data.</text>
</comment>
<dbReference type="RefSeq" id="WP_150439903.1">
    <property type="nucleotide sequence ID" value="NZ_VYKL01000015.1"/>
</dbReference>
<reference evidence="3 4" key="1">
    <citation type="submission" date="2019-09" db="EMBL/GenBank/DDBJ databases">
        <title>Whole genome sequences of isolates from the Mars Exploration Rovers.</title>
        <authorList>
            <person name="Seuylemezian A."/>
            <person name="Vaishampayan P."/>
        </authorList>
    </citation>
    <scope>NUCLEOTIDE SEQUENCE [LARGE SCALE GENOMIC DNA]</scope>
    <source>
        <strain evidence="3 4">MER_TA_151</strain>
    </source>
</reference>
<dbReference type="InterPro" id="IPR014195">
    <property type="entry name" value="Spore_III_AG"/>
</dbReference>
<keyword evidence="2" id="KW-0812">Transmembrane</keyword>
<dbReference type="OrthoDB" id="2381602at2"/>
<dbReference type="NCBIfam" id="TIGR02830">
    <property type="entry name" value="spore_III_AG"/>
    <property type="match status" value="1"/>
</dbReference>
<dbReference type="AlphaFoldDB" id="A0A5J5HYZ2"/>
<proteinExistence type="predicted"/>
<evidence type="ECO:0000256" key="1">
    <source>
        <dbReference type="SAM" id="MobiDB-lite"/>
    </source>
</evidence>
<organism evidence="3 4">
    <name type="scientific">Niallia endozanthoxylica</name>
    <dbReference type="NCBI Taxonomy" id="2036016"/>
    <lineage>
        <taxon>Bacteria</taxon>
        <taxon>Bacillati</taxon>
        <taxon>Bacillota</taxon>
        <taxon>Bacilli</taxon>
        <taxon>Bacillales</taxon>
        <taxon>Bacillaceae</taxon>
        <taxon>Niallia</taxon>
    </lineage>
</organism>
<evidence type="ECO:0000313" key="3">
    <source>
        <dbReference type="EMBL" id="KAA9026254.1"/>
    </source>
</evidence>
<keyword evidence="2" id="KW-0472">Membrane</keyword>
<dbReference type="EMBL" id="VYKL01000015">
    <property type="protein sequence ID" value="KAA9026254.1"/>
    <property type="molecule type" value="Genomic_DNA"/>
</dbReference>
<evidence type="ECO:0000256" key="2">
    <source>
        <dbReference type="SAM" id="Phobius"/>
    </source>
</evidence>
<dbReference type="Proteomes" id="UP000326671">
    <property type="component" value="Unassembled WGS sequence"/>
</dbReference>
<keyword evidence="2" id="KW-1133">Transmembrane helix</keyword>
<feature type="transmembrane region" description="Helical" evidence="2">
    <location>
        <begin position="30"/>
        <end position="49"/>
    </location>
</feature>
<gene>
    <name evidence="3" type="primary">spoIIIAG</name>
    <name evidence="3" type="ORF">F4V44_10310</name>
</gene>